<dbReference type="InterPro" id="IPR035940">
    <property type="entry name" value="CAP_sf"/>
</dbReference>
<evidence type="ECO:0000259" key="2">
    <source>
        <dbReference type="SMART" id="SM00198"/>
    </source>
</evidence>
<protein>
    <submittedName>
        <fullName evidence="5">SCP domain-containing protein</fullName>
    </submittedName>
</protein>
<feature type="domain" description="SCP" evidence="2">
    <location>
        <begin position="31"/>
        <end position="181"/>
    </location>
</feature>
<dbReference type="Pfam" id="PF00188">
    <property type="entry name" value="CAP"/>
    <property type="match status" value="1"/>
</dbReference>
<dbReference type="SUPFAM" id="SSF55797">
    <property type="entry name" value="PR-1-like"/>
    <property type="match status" value="1"/>
</dbReference>
<evidence type="ECO:0000256" key="1">
    <source>
        <dbReference type="SAM" id="SignalP"/>
    </source>
</evidence>
<dbReference type="Proteomes" id="UP000271162">
    <property type="component" value="Unassembled WGS sequence"/>
</dbReference>
<proteinExistence type="predicted"/>
<dbReference type="Gene3D" id="3.40.33.10">
    <property type="entry name" value="CAP"/>
    <property type="match status" value="1"/>
</dbReference>
<evidence type="ECO:0000313" key="4">
    <source>
        <dbReference type="Proteomes" id="UP000271162"/>
    </source>
</evidence>
<reference evidence="3 4" key="2">
    <citation type="submission" date="2018-11" db="EMBL/GenBank/DDBJ databases">
        <authorList>
            <consortium name="Pathogen Informatics"/>
        </authorList>
    </citation>
    <scope>NUCLEOTIDE SEQUENCE [LARGE SCALE GENOMIC DNA]</scope>
</reference>
<evidence type="ECO:0000313" key="3">
    <source>
        <dbReference type="EMBL" id="VDL75059.1"/>
    </source>
</evidence>
<dbReference type="AlphaFoldDB" id="A0A158R0B1"/>
<dbReference type="EMBL" id="UYSL01020532">
    <property type="protein sequence ID" value="VDL75059.1"/>
    <property type="molecule type" value="Genomic_DNA"/>
</dbReference>
<dbReference type="WBParaSite" id="NBR_0001146901-mRNA-1">
    <property type="protein sequence ID" value="NBR_0001146901-mRNA-1"/>
    <property type="gene ID" value="NBR_0001146901"/>
</dbReference>
<gene>
    <name evidence="3" type="ORF">NBR_LOCUS11470</name>
</gene>
<keyword evidence="1" id="KW-0732">Signal</keyword>
<dbReference type="InterPro" id="IPR014044">
    <property type="entry name" value="CAP_dom"/>
</dbReference>
<feature type="chain" id="PRO_5043135768" evidence="1">
    <location>
        <begin position="28"/>
        <end position="210"/>
    </location>
</feature>
<feature type="signal peptide" evidence="1">
    <location>
        <begin position="1"/>
        <end position="27"/>
    </location>
</feature>
<reference evidence="5" key="1">
    <citation type="submission" date="2016-04" db="UniProtKB">
        <authorList>
            <consortium name="WormBaseParasite"/>
        </authorList>
    </citation>
    <scope>IDENTIFICATION</scope>
</reference>
<name>A0A158R0B1_NIPBR</name>
<organism evidence="5">
    <name type="scientific">Nippostrongylus brasiliensis</name>
    <name type="common">Rat hookworm</name>
    <dbReference type="NCBI Taxonomy" id="27835"/>
    <lineage>
        <taxon>Eukaryota</taxon>
        <taxon>Metazoa</taxon>
        <taxon>Ecdysozoa</taxon>
        <taxon>Nematoda</taxon>
        <taxon>Chromadorea</taxon>
        <taxon>Rhabditida</taxon>
        <taxon>Rhabditina</taxon>
        <taxon>Rhabditomorpha</taxon>
        <taxon>Strongyloidea</taxon>
        <taxon>Heligmosomidae</taxon>
        <taxon>Nippostrongylus</taxon>
    </lineage>
</organism>
<dbReference type="SMART" id="SM00198">
    <property type="entry name" value="SCP"/>
    <property type="match status" value="1"/>
</dbReference>
<accession>A0A158R0B1</accession>
<sequence length="210" mass="23939">MPSVGGYTSNMFLFLLSLVVLAKITYQAQPLTAKDIIDEINKFRTAVATGKSANNKNTFLPQSDQMFKLEANEDLAKIAMLLTMMCDDSTVQAPYSSVYYRSRKAVDKTVVDNALTYWYETAEQYMDQKATYKASLKDFAEVVYYKSTRVGCVVAPFNCTTGKLYGFACVFNNRKRGTYHNTNHSFDNCKHHSVYGSCNLYDVFKYQFRN</sequence>
<dbReference type="OMA" id="CAYQECS"/>
<keyword evidence="4" id="KW-1185">Reference proteome</keyword>
<evidence type="ECO:0000313" key="5">
    <source>
        <dbReference type="WBParaSite" id="NBR_0001146901-mRNA-1"/>
    </source>
</evidence>